<proteinExistence type="predicted"/>
<keyword evidence="2" id="KW-1185">Reference proteome</keyword>
<dbReference type="Gene3D" id="3.40.50.1820">
    <property type="entry name" value="alpha/beta hydrolase"/>
    <property type="match status" value="1"/>
</dbReference>
<dbReference type="Proteomes" id="UP000069902">
    <property type="component" value="Chromosome cPNK"/>
</dbReference>
<dbReference type="PATRIC" id="fig|389348.3.peg.1989"/>
<evidence type="ECO:0000313" key="2">
    <source>
        <dbReference type="Proteomes" id="UP000069902"/>
    </source>
</evidence>
<dbReference type="KEGG" id="pnl:PNK_1772"/>
<evidence type="ECO:0008006" key="3">
    <source>
        <dbReference type="Google" id="ProtNLM"/>
    </source>
</evidence>
<dbReference type="InterPro" id="IPR029058">
    <property type="entry name" value="AB_hydrolase_fold"/>
</dbReference>
<dbReference type="RefSeq" id="WP_059061544.1">
    <property type="nucleotide sequence ID" value="NZ_LN879502.1"/>
</dbReference>
<accession>A0A0U5ET34</accession>
<name>A0A0U5ET34_9BACT</name>
<dbReference type="PANTHER" id="PTHR12277:SF81">
    <property type="entry name" value="PROTEIN ABHD13"/>
    <property type="match status" value="1"/>
</dbReference>
<dbReference type="InParanoid" id="A0A0U5ET34"/>
<protein>
    <recommendedName>
        <fullName evidence="3">Serine aminopeptidase S33 domain-containing protein</fullName>
    </recommendedName>
</protein>
<dbReference type="SUPFAM" id="SSF53474">
    <property type="entry name" value="alpha/beta-Hydrolases"/>
    <property type="match status" value="1"/>
</dbReference>
<gene>
    <name evidence="1" type="ORF">PNK_1772</name>
</gene>
<reference evidence="2" key="1">
    <citation type="submission" date="2015-09" db="EMBL/GenBank/DDBJ databases">
        <authorList>
            <person name="Bertelli C."/>
        </authorList>
    </citation>
    <scope>NUCLEOTIDE SEQUENCE [LARGE SCALE GENOMIC DNA]</scope>
    <source>
        <strain evidence="2">KNic</strain>
    </source>
</reference>
<dbReference type="AlphaFoldDB" id="A0A0U5ET34"/>
<dbReference type="STRING" id="389348.PNK_1772"/>
<dbReference type="EMBL" id="LN879502">
    <property type="protein sequence ID" value="CUI17379.1"/>
    <property type="molecule type" value="Genomic_DNA"/>
</dbReference>
<organism evidence="1 2">
    <name type="scientific">Candidatus Protochlamydia naegleriophila</name>
    <dbReference type="NCBI Taxonomy" id="389348"/>
    <lineage>
        <taxon>Bacteria</taxon>
        <taxon>Pseudomonadati</taxon>
        <taxon>Chlamydiota</taxon>
        <taxon>Chlamydiia</taxon>
        <taxon>Parachlamydiales</taxon>
        <taxon>Parachlamydiaceae</taxon>
        <taxon>Candidatus Protochlamydia</taxon>
    </lineage>
</organism>
<sequence length="803" mass="90995">MNLNRLGNTAHHLQAVARYSGDTRFDAARAHRSVQIAIRILDQAFLGRPWNPVRDRQALAAIKQSIETIKQNQNGFFQSSDLSLLEEKVEMVFQYGMIKTVFNAQATHSSLAKNLIAPFNYLCSLVTKRFADFIRKEVYRGWSEKVKNADIKQIVEQEYIAKYNNWYQREMEQADTQDRRNHVQDILADEMAQLQNQVNNNARVQAVQQLERKAEETRELFAAIGGERIQLKTSDGVKLDATYLSCNEFKLALNAQNGQKVSFGFENGTFSGISLDPDNEQVNQCLIAKLYQLGLLASLHKPGSGYGLLYDGIHGKYVIVSKEELQNWSRRQALNFDSNLQAYVFAREPLASAYAPIPTSDDEWQRIQQWGGRKQEICIKGEKMPVPAFSTLPALRHNPDGYVSLKIPNGAGHFSRATYYIDQDKAEELVRAGVLKKVGAAYHWTRVDDISAREPRNSHNWKIKNNGVAILSSGNAGVYEMHKAEALSLLMNGCDLMMLNLRGYGGSEGEPSVQGNYCDLEAAYQFIKHRSPGIPDAKIAAWALCLSGGVAAHLVEQHPWMNLFLNQTYAEFWNILKEMLDEEVEKFLRKYIYREEEQSKLRQVIKTCLLPLISAAVRLVAPNYNVKNRLSKIKGQVCIMQATDDSLMTAEETKQMRDAIGGARTNHRFVDIPGEHCTPWNQVVIYHNRQGREVSESDYSWISFDGTHSIFIPNHALDSNRSWHLTAANGRTCSFSPDPQDPSKVIAEFDQNGTITRMQLARNKISEEVIPQFIVNLDLTPEYRGHDHVKQFLSDARMGSPII</sequence>
<evidence type="ECO:0000313" key="1">
    <source>
        <dbReference type="EMBL" id="CUI17379.1"/>
    </source>
</evidence>
<dbReference type="PANTHER" id="PTHR12277">
    <property type="entry name" value="ALPHA/BETA HYDROLASE DOMAIN-CONTAINING PROTEIN"/>
    <property type="match status" value="1"/>
</dbReference>